<sequence length="83" mass="9294">MCRIAGISPTPPPTSNLHPQLDCFASGTSDKRREVDEMGSEEPTHLVRKPSEKASIITFASLPLNRQLVTQQHKAEQQHRTIF</sequence>
<evidence type="ECO:0000313" key="2">
    <source>
        <dbReference type="EMBL" id="VEL38670.1"/>
    </source>
</evidence>
<protein>
    <submittedName>
        <fullName evidence="2">Uncharacterized protein</fullName>
    </submittedName>
</protein>
<dbReference type="Proteomes" id="UP000784294">
    <property type="component" value="Unassembled WGS sequence"/>
</dbReference>
<comment type="caution">
    <text evidence="2">The sequence shown here is derived from an EMBL/GenBank/DDBJ whole genome shotgun (WGS) entry which is preliminary data.</text>
</comment>
<feature type="compositionally biased region" description="Basic and acidic residues" evidence="1">
    <location>
        <begin position="29"/>
        <end position="49"/>
    </location>
</feature>
<gene>
    <name evidence="2" type="ORF">PXEA_LOCUS32110</name>
</gene>
<feature type="region of interest" description="Disordered" evidence="1">
    <location>
        <begin position="1"/>
        <end position="49"/>
    </location>
</feature>
<proteinExistence type="predicted"/>
<evidence type="ECO:0000313" key="3">
    <source>
        <dbReference type="Proteomes" id="UP000784294"/>
    </source>
</evidence>
<evidence type="ECO:0000256" key="1">
    <source>
        <dbReference type="SAM" id="MobiDB-lite"/>
    </source>
</evidence>
<dbReference type="EMBL" id="CAAALY010258619">
    <property type="protein sequence ID" value="VEL38670.1"/>
    <property type="molecule type" value="Genomic_DNA"/>
</dbReference>
<reference evidence="2" key="1">
    <citation type="submission" date="2018-11" db="EMBL/GenBank/DDBJ databases">
        <authorList>
            <consortium name="Pathogen Informatics"/>
        </authorList>
    </citation>
    <scope>NUCLEOTIDE SEQUENCE</scope>
</reference>
<keyword evidence="3" id="KW-1185">Reference proteome</keyword>
<name>A0A3S5BAK7_9PLAT</name>
<dbReference type="AlphaFoldDB" id="A0A3S5BAK7"/>
<accession>A0A3S5BAK7</accession>
<organism evidence="2 3">
    <name type="scientific">Protopolystoma xenopodis</name>
    <dbReference type="NCBI Taxonomy" id="117903"/>
    <lineage>
        <taxon>Eukaryota</taxon>
        <taxon>Metazoa</taxon>
        <taxon>Spiralia</taxon>
        <taxon>Lophotrochozoa</taxon>
        <taxon>Platyhelminthes</taxon>
        <taxon>Monogenea</taxon>
        <taxon>Polyopisthocotylea</taxon>
        <taxon>Polystomatidea</taxon>
        <taxon>Polystomatidae</taxon>
        <taxon>Protopolystoma</taxon>
    </lineage>
</organism>